<evidence type="ECO:0000313" key="2">
    <source>
        <dbReference type="Proteomes" id="UP001239111"/>
    </source>
</evidence>
<accession>A0ACC2P0U5</accession>
<reference evidence="1" key="1">
    <citation type="submission" date="2023-04" db="EMBL/GenBank/DDBJ databases">
        <title>A chromosome-level genome assembly of the parasitoid wasp Eretmocerus hayati.</title>
        <authorList>
            <person name="Zhong Y."/>
            <person name="Liu S."/>
            <person name="Liu Y."/>
        </authorList>
    </citation>
    <scope>NUCLEOTIDE SEQUENCE</scope>
    <source>
        <strain evidence="1">ZJU_SS_LIU_2023</strain>
    </source>
</reference>
<protein>
    <submittedName>
        <fullName evidence="1">Uncharacterized protein</fullName>
    </submittedName>
</protein>
<name>A0ACC2P0U5_9HYME</name>
<evidence type="ECO:0000313" key="1">
    <source>
        <dbReference type="EMBL" id="KAJ8676982.1"/>
    </source>
</evidence>
<gene>
    <name evidence="1" type="ORF">QAD02_012769</name>
</gene>
<proteinExistence type="predicted"/>
<sequence length="107" mass="12108">MEPSHSWAQNMNMKAPRSILVAQYSDVFPGALGERISYRESPMSTRWRIEGSMMPVRSEHPLPYGPRGLVVDVPSATDTEAPNKSMLHATLVVHNSIWSLRTRHKHT</sequence>
<organism evidence="1 2">
    <name type="scientific">Eretmocerus hayati</name>
    <dbReference type="NCBI Taxonomy" id="131215"/>
    <lineage>
        <taxon>Eukaryota</taxon>
        <taxon>Metazoa</taxon>
        <taxon>Ecdysozoa</taxon>
        <taxon>Arthropoda</taxon>
        <taxon>Hexapoda</taxon>
        <taxon>Insecta</taxon>
        <taxon>Pterygota</taxon>
        <taxon>Neoptera</taxon>
        <taxon>Endopterygota</taxon>
        <taxon>Hymenoptera</taxon>
        <taxon>Apocrita</taxon>
        <taxon>Proctotrupomorpha</taxon>
        <taxon>Chalcidoidea</taxon>
        <taxon>Aphelinidae</taxon>
        <taxon>Aphelininae</taxon>
        <taxon>Eretmocerus</taxon>
    </lineage>
</organism>
<dbReference type="Proteomes" id="UP001239111">
    <property type="component" value="Chromosome 2"/>
</dbReference>
<comment type="caution">
    <text evidence="1">The sequence shown here is derived from an EMBL/GenBank/DDBJ whole genome shotgun (WGS) entry which is preliminary data.</text>
</comment>
<dbReference type="EMBL" id="CM056742">
    <property type="protein sequence ID" value="KAJ8676982.1"/>
    <property type="molecule type" value="Genomic_DNA"/>
</dbReference>
<keyword evidence="2" id="KW-1185">Reference proteome</keyword>